<evidence type="ECO:0000259" key="2">
    <source>
        <dbReference type="Pfam" id="PF14420"/>
    </source>
</evidence>
<evidence type="ECO:0000313" key="3">
    <source>
        <dbReference type="EMBL" id="ELQ64678.1"/>
    </source>
</evidence>
<reference evidence="3" key="1">
    <citation type="journal article" date="2012" name="PLoS Genet.">
        <title>Comparative analysis of the genomes of two field isolates of the rice blast fungus Magnaporthe oryzae.</title>
        <authorList>
            <person name="Xue M."/>
            <person name="Yang J."/>
            <person name="Li Z."/>
            <person name="Hu S."/>
            <person name="Yao N."/>
            <person name="Dean R.A."/>
            <person name="Zhao W."/>
            <person name="Shen M."/>
            <person name="Zhang H."/>
            <person name="Li C."/>
            <person name="Liu L."/>
            <person name="Cao L."/>
            <person name="Xu X."/>
            <person name="Xing Y."/>
            <person name="Hsiang T."/>
            <person name="Zhang Z."/>
            <person name="Xu J.R."/>
            <person name="Peng Y.L."/>
        </authorList>
    </citation>
    <scope>NUCLEOTIDE SEQUENCE [LARGE SCALE GENOMIC DNA]</scope>
    <source>
        <strain evidence="3">P131</strain>
    </source>
</reference>
<evidence type="ECO:0000256" key="1">
    <source>
        <dbReference type="SAM" id="MobiDB-lite"/>
    </source>
</evidence>
<dbReference type="AlphaFoldDB" id="L7J974"/>
<feature type="domain" description="Clr5" evidence="2">
    <location>
        <begin position="11"/>
        <end position="69"/>
    </location>
</feature>
<dbReference type="EMBL" id="JH795375">
    <property type="protein sequence ID" value="ELQ64678.1"/>
    <property type="molecule type" value="Genomic_DNA"/>
</dbReference>
<accession>L7J974</accession>
<protein>
    <recommendedName>
        <fullName evidence="2">Clr5 domain-containing protein</fullName>
    </recommendedName>
</protein>
<proteinExistence type="predicted"/>
<feature type="region of interest" description="Disordered" evidence="1">
    <location>
        <begin position="169"/>
        <end position="188"/>
    </location>
</feature>
<name>L7J974_PYRO1</name>
<dbReference type="Pfam" id="PF14420">
    <property type="entry name" value="Clr5"/>
    <property type="match status" value="1"/>
</dbReference>
<gene>
    <name evidence="3" type="ORF">OOW_P131scaffold00581g2</name>
</gene>
<organism>
    <name type="scientific">Pyricularia oryzae (strain P131)</name>
    <name type="common">Rice blast fungus</name>
    <name type="synonym">Magnaporthe oryzae</name>
    <dbReference type="NCBI Taxonomy" id="1143193"/>
    <lineage>
        <taxon>Eukaryota</taxon>
        <taxon>Fungi</taxon>
        <taxon>Dikarya</taxon>
        <taxon>Ascomycota</taxon>
        <taxon>Pezizomycotina</taxon>
        <taxon>Sordariomycetes</taxon>
        <taxon>Sordariomycetidae</taxon>
        <taxon>Magnaporthales</taxon>
        <taxon>Pyriculariaceae</taxon>
        <taxon>Pyricularia</taxon>
    </lineage>
</organism>
<sequence>MSTARTARISDRQWDEVKPRIEQLFYEGIPLKCKDKSRETIPYMMQRDFRLCVTVSQLEAKLKAWGFGKNLRNARGAPSRARPPAGAVCLGCLRYALAGKQVSGDLAFCRETVPTSGRCYMCAFGQSCEEIPAAARAAASRFLAAVASGDKKMINKWRPVVEGVLEIREEEEEGGEKEGGEKEGGGVVALSAEEKEETKLAVLRLIEVLF</sequence>
<dbReference type="InterPro" id="IPR025676">
    <property type="entry name" value="Clr5_dom"/>
</dbReference>